<accession>A0A0M1VRT9</accession>
<feature type="transmembrane region" description="Helical" evidence="10">
    <location>
        <begin position="36"/>
        <end position="57"/>
    </location>
</feature>
<feature type="transmembrane region" description="Helical" evidence="10">
    <location>
        <begin position="436"/>
        <end position="457"/>
    </location>
</feature>
<dbReference type="PANTHER" id="PTHR43298">
    <property type="entry name" value="MULTIDRUG RESISTANCE PROTEIN NORM-RELATED"/>
    <property type="match status" value="1"/>
</dbReference>
<evidence type="ECO:0000256" key="4">
    <source>
        <dbReference type="ARBA" id="ARBA00022475"/>
    </source>
</evidence>
<dbReference type="Pfam" id="PF01554">
    <property type="entry name" value="MatE"/>
    <property type="match status" value="2"/>
</dbReference>
<comment type="subcellular location">
    <subcellularLocation>
        <location evidence="1">Cell membrane</location>
        <topology evidence="1">Multi-pass membrane protein</topology>
    </subcellularLocation>
</comment>
<feature type="transmembrane region" description="Helical" evidence="10">
    <location>
        <begin position="212"/>
        <end position="235"/>
    </location>
</feature>
<reference evidence="11 12" key="1">
    <citation type="submission" date="2011-10" db="EMBL/GenBank/DDBJ databases">
        <title>The Genome Sequence of Fusobacterium sp. 4_1_13.</title>
        <authorList>
            <consortium name="The Broad Institute Genome Sequencing Platform"/>
            <person name="Earl A."/>
            <person name="Ward D."/>
            <person name="Feldgarden M."/>
            <person name="Gevers D."/>
            <person name="Strauss J."/>
            <person name="Ambrose C."/>
            <person name="Allen-Vercoe E."/>
            <person name="Young S.K."/>
            <person name="Zeng Q."/>
            <person name="Gargeya S."/>
            <person name="Fitzgerald M."/>
            <person name="Haas B."/>
            <person name="Abouelleil A."/>
            <person name="Alvarado L."/>
            <person name="Arachchi H.M."/>
            <person name="Berlin A."/>
            <person name="Brown A."/>
            <person name="Chapman S.B."/>
            <person name="Chen Z."/>
            <person name="Dunbar C."/>
            <person name="Freedman E."/>
            <person name="Gearin G."/>
            <person name="Goldberg J."/>
            <person name="Griggs A."/>
            <person name="Gujja S."/>
            <person name="Heiman D."/>
            <person name="Howarth C."/>
            <person name="Larson L."/>
            <person name="Lui A."/>
            <person name="MacDonald P.J."/>
            <person name="Montmayeur A."/>
            <person name="Murphy C."/>
            <person name="Neiman D."/>
            <person name="Pearson M."/>
            <person name="Priest M."/>
            <person name="Roberts A."/>
            <person name="Saif S."/>
            <person name="Shea T."/>
            <person name="Shenoy N."/>
            <person name="Sisk P."/>
            <person name="Stolte C."/>
            <person name="Sykes S."/>
            <person name="Wortman J."/>
            <person name="Nusbaum C."/>
            <person name="Birren B."/>
        </authorList>
    </citation>
    <scope>NUCLEOTIDE SEQUENCE [LARGE SCALE GENOMIC DNA]</scope>
    <source>
        <strain evidence="11 12">4_1_13</strain>
    </source>
</reference>
<evidence type="ECO:0000256" key="1">
    <source>
        <dbReference type="ARBA" id="ARBA00004651"/>
    </source>
</evidence>
<dbReference type="Proteomes" id="UP000004925">
    <property type="component" value="Unassembled WGS sequence"/>
</dbReference>
<keyword evidence="7" id="KW-0406">Ion transport</keyword>
<feature type="transmembrane region" description="Helical" evidence="10">
    <location>
        <begin position="77"/>
        <end position="94"/>
    </location>
</feature>
<sequence length="467" mass="51764">MISLIQFFSSSVLLKQEKTEQEIPDKKTINKEYWKVAFPAAIEGVLLNLMLLADLIMVGMLGIEKAAAVGIVSQPKMILQMIVSAAGVAITAIVARRKGEGDEEGLNSCIKQSLLLLGLLYFLFVCLSFIFSKNIVSFAGANEDYIEYASIYFQYIALSVFFKALCVVLSSAQIGVGNTKIVLISGMIGNALNVLLNYLLIFGKYGFPEMGIQGAAIATVIGNAVIFVILLYSVTKGDYGINILKKGSYHFTKKVLAPLQEIGTNSFLEHIFERIGLFIFARMIASLGTVAMGTHHYCILLWDLYYYFGVGMSSASASFTGRKLGEKRKDLAILYMRAAQYSGLWISIFVGIIFYLLRNSIFSLMISDERVILLGSSVMMIISLLIIPQTQAQVTAGVLRGAGDNRFIAIYSLFISAILRPCLAYIFAFIWKLGLVGIWIAFFSDEFLKMLLAQYRIQKGIWLQKKI</sequence>
<dbReference type="GO" id="GO:0006811">
    <property type="term" value="P:monoatomic ion transport"/>
    <property type="evidence" value="ECO:0007669"/>
    <property type="project" value="UniProtKB-KW"/>
</dbReference>
<feature type="transmembrane region" description="Helical" evidence="10">
    <location>
        <begin position="114"/>
        <end position="131"/>
    </location>
</feature>
<evidence type="ECO:0000313" key="11">
    <source>
        <dbReference type="EMBL" id="EEO39331.2"/>
    </source>
</evidence>
<dbReference type="GO" id="GO:0015297">
    <property type="term" value="F:antiporter activity"/>
    <property type="evidence" value="ECO:0007669"/>
    <property type="project" value="UniProtKB-KW"/>
</dbReference>
<dbReference type="AlphaFoldDB" id="A0A0M1VRT9"/>
<dbReference type="EMBL" id="ACDE02000013">
    <property type="protein sequence ID" value="EEO39331.2"/>
    <property type="molecule type" value="Genomic_DNA"/>
</dbReference>
<dbReference type="GO" id="GO:0042910">
    <property type="term" value="F:xenobiotic transmembrane transporter activity"/>
    <property type="evidence" value="ECO:0007669"/>
    <property type="project" value="InterPro"/>
</dbReference>
<feature type="transmembrane region" description="Helical" evidence="10">
    <location>
        <begin position="341"/>
        <end position="358"/>
    </location>
</feature>
<evidence type="ECO:0000256" key="8">
    <source>
        <dbReference type="ARBA" id="ARBA00023136"/>
    </source>
</evidence>
<dbReference type="RefSeq" id="WP_032843472.1">
    <property type="nucleotide sequence ID" value="NZ_KQ235735.1"/>
</dbReference>
<dbReference type="InterPro" id="IPR048279">
    <property type="entry name" value="MdtK-like"/>
</dbReference>
<dbReference type="InterPro" id="IPR002528">
    <property type="entry name" value="MATE_fam"/>
</dbReference>
<evidence type="ECO:0000313" key="12">
    <source>
        <dbReference type="Proteomes" id="UP000004925"/>
    </source>
</evidence>
<keyword evidence="5 10" id="KW-0812">Transmembrane</keyword>
<comment type="caution">
    <text evidence="11">The sequence shown here is derived from an EMBL/GenBank/DDBJ whole genome shotgun (WGS) entry which is preliminary data.</text>
</comment>
<evidence type="ECO:0000256" key="9">
    <source>
        <dbReference type="ARBA" id="ARBA00031636"/>
    </source>
</evidence>
<evidence type="ECO:0000256" key="10">
    <source>
        <dbReference type="SAM" id="Phobius"/>
    </source>
</evidence>
<dbReference type="NCBIfam" id="TIGR00797">
    <property type="entry name" value="matE"/>
    <property type="match status" value="1"/>
</dbReference>
<organism evidence="11 12">
    <name type="scientific">Fusobacterium vincentii 4_1_13</name>
    <dbReference type="NCBI Taxonomy" id="469606"/>
    <lineage>
        <taxon>Bacteria</taxon>
        <taxon>Fusobacteriati</taxon>
        <taxon>Fusobacteriota</taxon>
        <taxon>Fusobacteriia</taxon>
        <taxon>Fusobacteriales</taxon>
        <taxon>Fusobacteriaceae</taxon>
        <taxon>Fusobacterium</taxon>
    </lineage>
</organism>
<dbReference type="InterPro" id="IPR050222">
    <property type="entry name" value="MATE_MdtK"/>
</dbReference>
<evidence type="ECO:0000256" key="7">
    <source>
        <dbReference type="ARBA" id="ARBA00023065"/>
    </source>
</evidence>
<feature type="transmembrane region" description="Helical" evidence="10">
    <location>
        <begin position="370"/>
        <end position="387"/>
    </location>
</feature>
<dbReference type="PANTHER" id="PTHR43298:SF2">
    <property type="entry name" value="FMN_FAD EXPORTER YEEO-RELATED"/>
    <property type="match status" value="1"/>
</dbReference>
<feature type="transmembrane region" description="Helical" evidence="10">
    <location>
        <begin position="275"/>
        <end position="292"/>
    </location>
</feature>
<evidence type="ECO:0000256" key="3">
    <source>
        <dbReference type="ARBA" id="ARBA00022449"/>
    </source>
</evidence>
<keyword evidence="6 10" id="KW-1133">Transmembrane helix</keyword>
<evidence type="ECO:0000256" key="5">
    <source>
        <dbReference type="ARBA" id="ARBA00022692"/>
    </source>
</evidence>
<gene>
    <name evidence="11" type="ORF">FSCG_00044</name>
</gene>
<dbReference type="CDD" id="cd13137">
    <property type="entry name" value="MATE_NorM_like"/>
    <property type="match status" value="1"/>
</dbReference>
<keyword evidence="3" id="KW-0050">Antiport</keyword>
<evidence type="ECO:0000256" key="6">
    <source>
        <dbReference type="ARBA" id="ARBA00022989"/>
    </source>
</evidence>
<keyword evidence="4" id="KW-1003">Cell membrane</keyword>
<proteinExistence type="predicted"/>
<keyword evidence="2" id="KW-0813">Transport</keyword>
<feature type="transmembrane region" description="Helical" evidence="10">
    <location>
        <begin position="151"/>
        <end position="169"/>
    </location>
</feature>
<dbReference type="PIRSF" id="PIRSF006603">
    <property type="entry name" value="DinF"/>
    <property type="match status" value="1"/>
</dbReference>
<feature type="transmembrane region" description="Helical" evidence="10">
    <location>
        <begin position="304"/>
        <end position="321"/>
    </location>
</feature>
<evidence type="ECO:0000256" key="2">
    <source>
        <dbReference type="ARBA" id="ARBA00022448"/>
    </source>
</evidence>
<protein>
    <recommendedName>
        <fullName evidence="9">Multidrug-efflux transporter</fullName>
    </recommendedName>
</protein>
<feature type="transmembrane region" description="Helical" evidence="10">
    <location>
        <begin position="408"/>
        <end position="430"/>
    </location>
</feature>
<dbReference type="GO" id="GO:0005886">
    <property type="term" value="C:plasma membrane"/>
    <property type="evidence" value="ECO:0007669"/>
    <property type="project" value="UniProtKB-SubCell"/>
</dbReference>
<keyword evidence="8 10" id="KW-0472">Membrane</keyword>
<name>A0A0M1VRT9_FUSVC</name>
<dbReference type="eggNOG" id="COG0534">
    <property type="taxonomic scope" value="Bacteria"/>
</dbReference>
<feature type="transmembrane region" description="Helical" evidence="10">
    <location>
        <begin position="181"/>
        <end position="200"/>
    </location>
</feature>